<dbReference type="PANTHER" id="PTHR43161:SF9">
    <property type="entry name" value="SORBITOL DEHYDROGENASE"/>
    <property type="match status" value="1"/>
</dbReference>
<name>A0A5C1QKQ2_9SPIO</name>
<dbReference type="Gene3D" id="3.40.50.720">
    <property type="entry name" value="NAD(P)-binding Rossmann-like Domain"/>
    <property type="match status" value="1"/>
</dbReference>
<keyword evidence="3 6" id="KW-0479">Metal-binding</keyword>
<evidence type="ECO:0000313" key="8">
    <source>
        <dbReference type="EMBL" id="QEN08181.1"/>
    </source>
</evidence>
<keyword evidence="5" id="KW-0560">Oxidoreductase</keyword>
<dbReference type="AlphaFoldDB" id="A0A5C1QKQ2"/>
<reference evidence="8 9" key="1">
    <citation type="submission" date="2019-02" db="EMBL/GenBank/DDBJ databases">
        <title>Complete Genome Sequence and Methylome Analysis of free living Spirochaetas.</title>
        <authorList>
            <person name="Fomenkov A."/>
            <person name="Dubinina G."/>
            <person name="Leshcheva N."/>
            <person name="Mikheeva N."/>
            <person name="Grabovich M."/>
            <person name="Vincze T."/>
            <person name="Roberts R.J."/>
        </authorList>
    </citation>
    <scope>NUCLEOTIDE SEQUENCE [LARGE SCALE GENOMIC DNA]</scope>
    <source>
        <strain evidence="8 9">K2</strain>
    </source>
</reference>
<evidence type="ECO:0000256" key="3">
    <source>
        <dbReference type="ARBA" id="ARBA00022723"/>
    </source>
</evidence>
<dbReference type="InterPro" id="IPR036291">
    <property type="entry name" value="NAD(P)-bd_dom_sf"/>
</dbReference>
<dbReference type="InterPro" id="IPR002328">
    <property type="entry name" value="ADH_Zn_CS"/>
</dbReference>
<dbReference type="InterPro" id="IPR013154">
    <property type="entry name" value="ADH-like_N"/>
</dbReference>
<accession>A0A5C1QKQ2</accession>
<evidence type="ECO:0000256" key="6">
    <source>
        <dbReference type="RuleBase" id="RU361277"/>
    </source>
</evidence>
<dbReference type="PROSITE" id="PS00059">
    <property type="entry name" value="ADH_ZINC"/>
    <property type="match status" value="1"/>
</dbReference>
<dbReference type="GO" id="GO:0016616">
    <property type="term" value="F:oxidoreductase activity, acting on the CH-OH group of donors, NAD or NADP as acceptor"/>
    <property type="evidence" value="ECO:0007669"/>
    <property type="project" value="InterPro"/>
</dbReference>
<sequence length="346" mass="37195">MKAVVLEDKGKISLRDFDLDDQMTADDVRIKPVAVGICGSDVHYYKEGNIGNFIVKEPMILGHEASGVVTEVGANVKHLSVGDRVCMEPGIPNFKSTETLQGMYNLDPDVAFWATPPIHGCLRESVVHPGSLTFKLPDNVSFHEGALVEPVAIGMHSANKAEISSGDTALVMGAGTIGIVTALAAEASGCSKVFIADIKKEKLDFVKKHYSARVTAIDLKSQAIKDVLTASDVDLVDIVFEASGSPKAFEGIADYVKPGGTIVLIGMPSGPVPLDIVSLQAKELNIKTIFRYVNIYPRVINLISSGKLNVKPLVTSTYNFKDAVKAMEYAATLPNDEIKIMIDTDF</sequence>
<dbReference type="InterPro" id="IPR013149">
    <property type="entry name" value="ADH-like_C"/>
</dbReference>
<comment type="cofactor">
    <cofactor evidence="1 6">
        <name>Zn(2+)</name>
        <dbReference type="ChEBI" id="CHEBI:29105"/>
    </cofactor>
</comment>
<dbReference type="SUPFAM" id="SSF51735">
    <property type="entry name" value="NAD(P)-binding Rossmann-fold domains"/>
    <property type="match status" value="1"/>
</dbReference>
<evidence type="ECO:0000256" key="4">
    <source>
        <dbReference type="ARBA" id="ARBA00022833"/>
    </source>
</evidence>
<evidence type="ECO:0000256" key="2">
    <source>
        <dbReference type="ARBA" id="ARBA00008072"/>
    </source>
</evidence>
<gene>
    <name evidence="8" type="ORF">EXM22_09350</name>
</gene>
<feature type="domain" description="Enoyl reductase (ER)" evidence="7">
    <location>
        <begin position="10"/>
        <end position="342"/>
    </location>
</feature>
<dbReference type="InterPro" id="IPR020843">
    <property type="entry name" value="ER"/>
</dbReference>
<dbReference type="SUPFAM" id="SSF50129">
    <property type="entry name" value="GroES-like"/>
    <property type="match status" value="1"/>
</dbReference>
<organism evidence="8 9">
    <name type="scientific">Oceanispirochaeta crateris</name>
    <dbReference type="NCBI Taxonomy" id="2518645"/>
    <lineage>
        <taxon>Bacteria</taxon>
        <taxon>Pseudomonadati</taxon>
        <taxon>Spirochaetota</taxon>
        <taxon>Spirochaetia</taxon>
        <taxon>Spirochaetales</taxon>
        <taxon>Spirochaetaceae</taxon>
        <taxon>Oceanispirochaeta</taxon>
    </lineage>
</organism>
<dbReference type="EMBL" id="CP036150">
    <property type="protein sequence ID" value="QEN08181.1"/>
    <property type="molecule type" value="Genomic_DNA"/>
</dbReference>
<dbReference type="Pfam" id="PF00107">
    <property type="entry name" value="ADH_zinc_N"/>
    <property type="match status" value="1"/>
</dbReference>
<protein>
    <submittedName>
        <fullName evidence="8">NAD(P)-dependent alcohol dehydrogenase</fullName>
    </submittedName>
</protein>
<keyword evidence="9" id="KW-1185">Reference proteome</keyword>
<dbReference type="KEGG" id="ock:EXM22_09350"/>
<dbReference type="Proteomes" id="UP000324209">
    <property type="component" value="Chromosome"/>
</dbReference>
<evidence type="ECO:0000313" key="9">
    <source>
        <dbReference type="Proteomes" id="UP000324209"/>
    </source>
</evidence>
<dbReference type="SMART" id="SM00829">
    <property type="entry name" value="PKS_ER"/>
    <property type="match status" value="1"/>
</dbReference>
<evidence type="ECO:0000259" key="7">
    <source>
        <dbReference type="SMART" id="SM00829"/>
    </source>
</evidence>
<dbReference type="CDD" id="cd05285">
    <property type="entry name" value="sorbitol_DH"/>
    <property type="match status" value="1"/>
</dbReference>
<dbReference type="InterPro" id="IPR045306">
    <property type="entry name" value="SDH-like"/>
</dbReference>
<comment type="similarity">
    <text evidence="2 6">Belongs to the zinc-containing alcohol dehydrogenase family.</text>
</comment>
<dbReference type="PANTHER" id="PTHR43161">
    <property type="entry name" value="SORBITOL DEHYDROGENASE"/>
    <property type="match status" value="1"/>
</dbReference>
<evidence type="ECO:0000256" key="5">
    <source>
        <dbReference type="ARBA" id="ARBA00023002"/>
    </source>
</evidence>
<evidence type="ECO:0000256" key="1">
    <source>
        <dbReference type="ARBA" id="ARBA00001947"/>
    </source>
</evidence>
<dbReference type="Pfam" id="PF08240">
    <property type="entry name" value="ADH_N"/>
    <property type="match status" value="1"/>
</dbReference>
<keyword evidence="4 6" id="KW-0862">Zinc</keyword>
<dbReference type="RefSeq" id="WP_149486261.1">
    <property type="nucleotide sequence ID" value="NZ_CP036150.1"/>
</dbReference>
<proteinExistence type="inferred from homology"/>
<dbReference type="OrthoDB" id="9791234at2"/>
<dbReference type="GO" id="GO:0008270">
    <property type="term" value="F:zinc ion binding"/>
    <property type="evidence" value="ECO:0007669"/>
    <property type="project" value="InterPro"/>
</dbReference>
<dbReference type="InterPro" id="IPR011032">
    <property type="entry name" value="GroES-like_sf"/>
</dbReference>
<dbReference type="Gene3D" id="3.90.180.10">
    <property type="entry name" value="Medium-chain alcohol dehydrogenases, catalytic domain"/>
    <property type="match status" value="1"/>
</dbReference>